<protein>
    <recommendedName>
        <fullName evidence="2">Tetratricopeptide repeat protein</fullName>
    </recommendedName>
</protein>
<evidence type="ECO:0008006" key="2">
    <source>
        <dbReference type="Google" id="ProtNLM"/>
    </source>
</evidence>
<proteinExistence type="predicted"/>
<accession>W1XZ27</accession>
<sequence>IDMANLYYKLGATLDSLKYFNLALTVDKII</sequence>
<reference evidence="1" key="1">
    <citation type="submission" date="2013-12" db="EMBL/GenBank/DDBJ databases">
        <title>A Varibaculum cambriense genome reconstructed from a premature infant gut community with otherwise low bacterial novelty that shifts toward anaerobic metabolism during the third week of life.</title>
        <authorList>
            <person name="Brown C.T."/>
            <person name="Sharon I."/>
            <person name="Thomas B.C."/>
            <person name="Castelle C.J."/>
            <person name="Morowitz M.J."/>
            <person name="Banfield J.F."/>
        </authorList>
    </citation>
    <scope>NUCLEOTIDE SEQUENCE</scope>
</reference>
<name>W1XZ27_9ZZZZ</name>
<dbReference type="EMBL" id="AZMM01010215">
    <property type="protein sequence ID" value="ETJ35396.1"/>
    <property type="molecule type" value="Genomic_DNA"/>
</dbReference>
<dbReference type="AlphaFoldDB" id="W1XZ27"/>
<gene>
    <name evidence="1" type="ORF">Q604_UNBC10215G0002</name>
</gene>
<comment type="caution">
    <text evidence="1">The sequence shown here is derived from an EMBL/GenBank/DDBJ whole genome shotgun (WGS) entry which is preliminary data.</text>
</comment>
<evidence type="ECO:0000313" key="1">
    <source>
        <dbReference type="EMBL" id="ETJ35396.1"/>
    </source>
</evidence>
<feature type="non-terminal residue" evidence="1">
    <location>
        <position position="1"/>
    </location>
</feature>
<organism evidence="1">
    <name type="scientific">human gut metagenome</name>
    <dbReference type="NCBI Taxonomy" id="408170"/>
    <lineage>
        <taxon>unclassified sequences</taxon>
        <taxon>metagenomes</taxon>
        <taxon>organismal metagenomes</taxon>
    </lineage>
</organism>